<proteinExistence type="predicted"/>
<organism evidence="2 3">
    <name type="scientific">Candidatus Brocadia sapporoensis</name>
    <dbReference type="NCBI Taxonomy" id="392547"/>
    <lineage>
        <taxon>Bacteria</taxon>
        <taxon>Pseudomonadati</taxon>
        <taxon>Planctomycetota</taxon>
        <taxon>Candidatus Brocadiia</taxon>
        <taxon>Candidatus Brocadiales</taxon>
        <taxon>Candidatus Brocadiaceae</taxon>
        <taxon>Candidatus Brocadia</taxon>
    </lineage>
</organism>
<evidence type="ECO:0000313" key="2">
    <source>
        <dbReference type="EMBL" id="OQD44778.1"/>
    </source>
</evidence>
<keyword evidence="1" id="KW-1133">Transmembrane helix</keyword>
<evidence type="ECO:0000313" key="3">
    <source>
        <dbReference type="Proteomes" id="UP000242219"/>
    </source>
</evidence>
<dbReference type="RefSeq" id="WP_070068024.1">
    <property type="nucleotide sequence ID" value="NZ_MJUW02000116.1"/>
</dbReference>
<dbReference type="AlphaFoldDB" id="A0A1V6LXB0"/>
<keyword evidence="3" id="KW-1185">Reference proteome</keyword>
<protein>
    <submittedName>
        <fullName evidence="2">Uncharacterized protein</fullName>
    </submittedName>
</protein>
<keyword evidence="1" id="KW-0812">Transmembrane</keyword>
<feature type="transmembrane region" description="Helical" evidence="1">
    <location>
        <begin position="24"/>
        <end position="43"/>
    </location>
</feature>
<reference evidence="2 3" key="1">
    <citation type="journal article" date="2016" name="Genome Announc.">
        <title>Draft Genome Sequence of the Anaerobic Ammonium-Oxidizing Bacterium 'Candidatus Brocadia sp. 40'.</title>
        <authorList>
            <person name="Ali M."/>
            <person name="Haroon M.F."/>
            <person name="Narita Y."/>
            <person name="Zhang L."/>
            <person name="Rangel Shaw D."/>
            <person name="Okabe S."/>
            <person name="Saikaly P.E."/>
        </authorList>
    </citation>
    <scope>NUCLEOTIDE SEQUENCE [LARGE SCALE GENOMIC DNA]</scope>
    <source>
        <strain evidence="2 3">40</strain>
    </source>
</reference>
<keyword evidence="1" id="KW-0472">Membrane</keyword>
<dbReference type="Proteomes" id="UP000242219">
    <property type="component" value="Unassembled WGS sequence"/>
</dbReference>
<name>A0A1V6LXB0_9BACT</name>
<accession>A0A1V6LXB0</accession>
<feature type="transmembrane region" description="Helical" evidence="1">
    <location>
        <begin position="55"/>
        <end position="76"/>
    </location>
</feature>
<comment type="caution">
    <text evidence="2">The sequence shown here is derived from an EMBL/GenBank/DDBJ whole genome shotgun (WGS) entry which is preliminary data.</text>
</comment>
<gene>
    <name evidence="2" type="ORF">BIY37_11755</name>
</gene>
<feature type="transmembrane region" description="Helical" evidence="1">
    <location>
        <begin position="96"/>
        <end position="117"/>
    </location>
</feature>
<evidence type="ECO:0000256" key="1">
    <source>
        <dbReference type="SAM" id="Phobius"/>
    </source>
</evidence>
<dbReference type="EMBL" id="MJUW02000116">
    <property type="protein sequence ID" value="OQD44778.1"/>
    <property type="molecule type" value="Genomic_DNA"/>
</dbReference>
<sequence>MLACEKTYLGICFITPPSGLESSIFGFTEFISALALLVIVYTVTDIRYRFRVAVAPIPLFPLTYLLIGFIGFGTLLTDVWFSERWLIPNFLANQAGWQGMFGAFFLLLVMIWMYYAVINPPIFCKKNYRKFAKELYKVILKGSESDLPVIADELARSAEHLVKLSRQNPPRWQKDTNKKEEQKRRKPNVGDYAYDILLLIGNRKLCRHIVASSPVTAMVFFEAMASNEKYDLPIGQFSRNISTEAIINKDSILYHEDEGYSSGLIGYLKPFSKAIYGNYRLVEALGSKTGSTLDIHHEILWSWDASQLEAYSRAVMITLKSYLESGNWTQHPFALYRALENIKNSCCDVYKLNDISSDYYSTDIFKRLQTVVRYVKYAIDLIGKQQNVPSTTLRVRGDQMHEDIYDHVANLMFEIIFSAASVTAPPDKCWTIHYNSVWYEFFGLSDKGKAWKIIRFKLRRLLYDEILRLEKFPNYKSSKILGFCLNVMGLKIREEKEYDSECYPLHKSVLAWTRNNYLRLKNIQPEVANSCLIGSIGFDEHGNRLVKIYAKGLNLEAPKEYLELASANNEHTR</sequence>